<feature type="compositionally biased region" description="Polar residues" evidence="1">
    <location>
        <begin position="23"/>
        <end position="35"/>
    </location>
</feature>
<evidence type="ECO:0000256" key="1">
    <source>
        <dbReference type="SAM" id="MobiDB-lite"/>
    </source>
</evidence>
<dbReference type="OrthoDB" id="4033880at2759"/>
<comment type="caution">
    <text evidence="2">The sequence shown here is derived from an EMBL/GenBank/DDBJ whole genome shotgun (WGS) entry which is preliminary data.</text>
</comment>
<dbReference type="AlphaFoldDB" id="A0A9R1F531"/>
<accession>A0A9R1F531</accession>
<gene>
    <name evidence="2" type="ORF">CFC21_035050</name>
</gene>
<feature type="non-terminal residue" evidence="2">
    <location>
        <position position="1"/>
    </location>
</feature>
<dbReference type="Proteomes" id="UP000815260">
    <property type="component" value="Chromosome 3A"/>
</dbReference>
<organism evidence="2">
    <name type="scientific">Triticum aestivum</name>
    <name type="common">Wheat</name>
    <dbReference type="NCBI Taxonomy" id="4565"/>
    <lineage>
        <taxon>Eukaryota</taxon>
        <taxon>Viridiplantae</taxon>
        <taxon>Streptophyta</taxon>
        <taxon>Embryophyta</taxon>
        <taxon>Tracheophyta</taxon>
        <taxon>Spermatophyta</taxon>
        <taxon>Magnoliopsida</taxon>
        <taxon>Liliopsida</taxon>
        <taxon>Poales</taxon>
        <taxon>Poaceae</taxon>
        <taxon>BOP clade</taxon>
        <taxon>Pooideae</taxon>
        <taxon>Triticodae</taxon>
        <taxon>Triticeae</taxon>
        <taxon>Triticinae</taxon>
        <taxon>Triticum</taxon>
    </lineage>
</organism>
<evidence type="ECO:0000313" key="2">
    <source>
        <dbReference type="EMBL" id="KAF7022244.1"/>
    </source>
</evidence>
<reference evidence="2" key="2">
    <citation type="submission" date="2020-03" db="EMBL/GenBank/DDBJ databases">
        <title>The second near-complete assembly of the hexaploid bread wheat (Triticum aestivum) genome.</title>
        <authorList>
            <person name="Zimin A.V."/>
            <person name="Puiu D."/>
            <person name="Shumante A."/>
            <person name="Alonge M."/>
            <person name="Salzberg S.L."/>
        </authorList>
    </citation>
    <scope>NUCLEOTIDE SEQUENCE</scope>
    <source>
        <tissue evidence="2">Leaf</tissue>
    </source>
</reference>
<protein>
    <submittedName>
        <fullName evidence="2">Uncharacterized protein</fullName>
    </submittedName>
</protein>
<reference evidence="2" key="1">
    <citation type="journal article" date="2017" name="Gigascience">
        <title>The first near-complete assembly of the hexaploid bread wheat genome, Triticum aestivum.</title>
        <authorList>
            <person name="Zimin A.V."/>
            <person name="Puiu D."/>
            <person name="Hall R."/>
            <person name="Kingan S."/>
            <person name="Clavijo B.J."/>
            <person name="Salzberg S.L."/>
        </authorList>
    </citation>
    <scope>NUCLEOTIDE SEQUENCE</scope>
    <source>
        <tissue evidence="2">Leaf</tissue>
    </source>
</reference>
<name>A0A9R1F531_WHEAT</name>
<sequence>KKVNLADVGVVGGLSDGFDDKAQSSWTGGSSQPSWNMGAGGSGQPSWNMGAGGSGLGMSGIPPSTQGGGIESLANYNKYQFGGFK</sequence>
<proteinExistence type="predicted"/>
<feature type="region of interest" description="Disordered" evidence="1">
    <location>
        <begin position="11"/>
        <end position="69"/>
    </location>
</feature>
<dbReference type="EMBL" id="CM022217">
    <property type="protein sequence ID" value="KAF7022244.1"/>
    <property type="molecule type" value="Genomic_DNA"/>
</dbReference>